<reference evidence="3" key="1">
    <citation type="submission" date="2021-02" db="EMBL/GenBank/DDBJ databases">
        <title>PHA producing bacteria isolated from coastal sediment in Guangdong, Shenzhen.</title>
        <authorList>
            <person name="Zheng W."/>
            <person name="Yu S."/>
            <person name="Huang Y."/>
        </authorList>
    </citation>
    <scope>NUCLEOTIDE SEQUENCE</scope>
    <source>
        <strain evidence="3">TN14-10</strain>
    </source>
</reference>
<sequence>MAGEKRYLFDNPRNVRRILWALYAACILTLSLELVVHRHTEHPWEWLPGFYPAYGFIGCVVLVLVAKWMRKIIIRPEDYYQQRDLPPWPDNGAARRGEDSQ</sequence>
<protein>
    <recommendedName>
        <fullName evidence="5">2TM domain-containing protein</fullName>
    </recommendedName>
</protein>
<feature type="region of interest" description="Disordered" evidence="1">
    <location>
        <begin position="82"/>
        <end position="101"/>
    </location>
</feature>
<keyword evidence="2" id="KW-1133">Transmembrane helix</keyword>
<keyword evidence="4" id="KW-1185">Reference proteome</keyword>
<dbReference type="EMBL" id="JAFKCZ010000007">
    <property type="protein sequence ID" value="MBN7797214.1"/>
    <property type="molecule type" value="Genomic_DNA"/>
</dbReference>
<keyword evidence="2" id="KW-0812">Transmembrane</keyword>
<evidence type="ECO:0000256" key="2">
    <source>
        <dbReference type="SAM" id="Phobius"/>
    </source>
</evidence>
<organism evidence="3 4">
    <name type="scientific">Parahaliea mediterranea</name>
    <dbReference type="NCBI Taxonomy" id="651086"/>
    <lineage>
        <taxon>Bacteria</taxon>
        <taxon>Pseudomonadati</taxon>
        <taxon>Pseudomonadota</taxon>
        <taxon>Gammaproteobacteria</taxon>
        <taxon>Cellvibrionales</taxon>
        <taxon>Halieaceae</taxon>
        <taxon>Parahaliea</taxon>
    </lineage>
</organism>
<proteinExistence type="predicted"/>
<dbReference type="RefSeq" id="WP_206560652.1">
    <property type="nucleotide sequence ID" value="NZ_JAFKCZ010000007.1"/>
</dbReference>
<feature type="transmembrane region" description="Helical" evidence="2">
    <location>
        <begin position="20"/>
        <end position="37"/>
    </location>
</feature>
<dbReference type="Proteomes" id="UP000664303">
    <property type="component" value="Unassembled WGS sequence"/>
</dbReference>
<evidence type="ECO:0008006" key="5">
    <source>
        <dbReference type="Google" id="ProtNLM"/>
    </source>
</evidence>
<name>A0A939DFQ4_9GAMM</name>
<evidence type="ECO:0000313" key="4">
    <source>
        <dbReference type="Proteomes" id="UP000664303"/>
    </source>
</evidence>
<feature type="transmembrane region" description="Helical" evidence="2">
    <location>
        <begin position="49"/>
        <end position="66"/>
    </location>
</feature>
<gene>
    <name evidence="3" type="ORF">JYP50_11455</name>
</gene>
<keyword evidence="2" id="KW-0472">Membrane</keyword>
<evidence type="ECO:0000256" key="1">
    <source>
        <dbReference type="SAM" id="MobiDB-lite"/>
    </source>
</evidence>
<accession>A0A939DFQ4</accession>
<evidence type="ECO:0000313" key="3">
    <source>
        <dbReference type="EMBL" id="MBN7797214.1"/>
    </source>
</evidence>
<comment type="caution">
    <text evidence="3">The sequence shown here is derived from an EMBL/GenBank/DDBJ whole genome shotgun (WGS) entry which is preliminary data.</text>
</comment>
<dbReference type="AlphaFoldDB" id="A0A939DFQ4"/>